<reference evidence="4" key="3">
    <citation type="submission" date="2014-09" db="EMBL/GenBank/DDBJ databases">
        <authorList>
            <person name="Magalhaes I.L.F."/>
            <person name="Oliveira U."/>
            <person name="Santos F.R."/>
            <person name="Vidigal T.H.D.A."/>
            <person name="Brescovit A.D."/>
            <person name="Santos A.J."/>
        </authorList>
    </citation>
    <scope>NUCLEOTIDE SEQUENCE</scope>
</reference>
<accession>A0A0A9VPT3</accession>
<reference evidence="3" key="2">
    <citation type="submission" date="2014-07" db="EMBL/GenBank/DDBJ databases">
        <authorList>
            <person name="Hull J."/>
        </authorList>
    </citation>
    <scope>NUCLEOTIDE SEQUENCE</scope>
</reference>
<evidence type="ECO:0000313" key="3">
    <source>
        <dbReference type="EMBL" id="JAF98491.1"/>
    </source>
</evidence>
<organism evidence="3">
    <name type="scientific">Lygus hesperus</name>
    <name type="common">Western plant bug</name>
    <dbReference type="NCBI Taxonomy" id="30085"/>
    <lineage>
        <taxon>Eukaryota</taxon>
        <taxon>Metazoa</taxon>
        <taxon>Ecdysozoa</taxon>
        <taxon>Arthropoda</taxon>
        <taxon>Hexapoda</taxon>
        <taxon>Insecta</taxon>
        <taxon>Pterygota</taxon>
        <taxon>Neoptera</taxon>
        <taxon>Paraneoptera</taxon>
        <taxon>Hemiptera</taxon>
        <taxon>Heteroptera</taxon>
        <taxon>Panheteroptera</taxon>
        <taxon>Cimicomorpha</taxon>
        <taxon>Miridae</taxon>
        <taxon>Mirini</taxon>
        <taxon>Lygus</taxon>
    </lineage>
</organism>
<dbReference type="PANTHER" id="PTHR14716">
    <property type="entry name" value="CILIA- AND FLAGELLA-ASSOCIATED PROTEIN 69"/>
    <property type="match status" value="1"/>
</dbReference>
<dbReference type="InterPro" id="IPR048732">
    <property type="entry name" value="CFA69"/>
</dbReference>
<evidence type="ECO:0000313" key="2">
    <source>
        <dbReference type="EMBL" id="JAF98490.1"/>
    </source>
</evidence>
<dbReference type="EMBL" id="GBRD01013114">
    <property type="protein sequence ID" value="JAG52712.1"/>
    <property type="molecule type" value="Transcribed_RNA"/>
</dbReference>
<gene>
    <name evidence="2" type="ORF">CM83_32715</name>
    <name evidence="3" type="ORF">CM83_32717</name>
</gene>
<feature type="domain" description="Cilia- and flagella-associated protein 69 ARM repeats" evidence="1">
    <location>
        <begin position="75"/>
        <end position="288"/>
    </location>
</feature>
<protein>
    <recommendedName>
        <fullName evidence="1">Cilia- and flagella-associated protein 69 ARM repeats domain-containing protein</fullName>
    </recommendedName>
</protein>
<sequence length="457" mass="52190">MKCTLHCLNNLIIKGICSEHFPDETVPVVLDVAYRILKKPLTLMNQLLLSHSFILISTLSKSRPPRSESYHLISSIGLEIVRRLHQPGELDSKLDGSLKITAVNYIWHTIVKHQRIRKIFVDRGGIYLLLDLAKTSSLPVQVVLMGLIADLSNDSSTIPQIVTWRGDTEKETVLALLSSIWRKQEVMKEVKRDRNGCINESDVILEGRIQASLLPSWKYCAASTEMQGCARPKIYAIYYNILRRHSETSESAREAYGVDIHNIGFRDEITLKIIDNFEFFKKGEVWRNLWSGLLNIKTTLLPQIETALFILSKTYLYTAGNVATVQQGINAREIKKDLDKEKALYDELRSCMLTEALDSFMIIRNELYSTNREQATTAKVLLEKELADQRQRLDIDVMVPEYHATRVIGVNLSKGQPSLALRIRKNSTLIRPDEHLNKKQTKDDDITNFSLKSIPKQ</sequence>
<dbReference type="GO" id="GO:0097730">
    <property type="term" value="C:non-motile cilium"/>
    <property type="evidence" value="ECO:0007669"/>
    <property type="project" value="TreeGrafter"/>
</dbReference>
<dbReference type="PANTHER" id="PTHR14716:SF0">
    <property type="entry name" value="CILIA- AND FLAGELLA-ASSOCIATED PROTEIN 69"/>
    <property type="match status" value="1"/>
</dbReference>
<dbReference type="EMBL" id="GBHO01045113">
    <property type="protein sequence ID" value="JAF98490.1"/>
    <property type="molecule type" value="Transcribed_RNA"/>
</dbReference>
<dbReference type="InterPro" id="IPR048733">
    <property type="entry name" value="CFA69_ARM_dom"/>
</dbReference>
<dbReference type="AlphaFoldDB" id="A0A0A9VPT3"/>
<proteinExistence type="predicted"/>
<evidence type="ECO:0000313" key="4">
    <source>
        <dbReference type="EMBL" id="JAG52712.1"/>
    </source>
</evidence>
<dbReference type="GO" id="GO:1902093">
    <property type="term" value="P:positive regulation of flagellated sperm motility"/>
    <property type="evidence" value="ECO:0007669"/>
    <property type="project" value="TreeGrafter"/>
</dbReference>
<dbReference type="EMBL" id="GBRD01013113">
    <property type="protein sequence ID" value="JAG52713.1"/>
    <property type="molecule type" value="Transcribed_RNA"/>
</dbReference>
<dbReference type="Pfam" id="PF21049">
    <property type="entry name" value="CFA69_ARM_rpt"/>
    <property type="match status" value="1"/>
</dbReference>
<dbReference type="EMBL" id="GBHO01045112">
    <property type="protein sequence ID" value="JAF98491.1"/>
    <property type="molecule type" value="Transcribed_RNA"/>
</dbReference>
<name>A0A0A9VPT3_LYGHE</name>
<dbReference type="GO" id="GO:0097225">
    <property type="term" value="C:sperm midpiece"/>
    <property type="evidence" value="ECO:0007669"/>
    <property type="project" value="TreeGrafter"/>
</dbReference>
<reference evidence="3" key="1">
    <citation type="journal article" date="2014" name="PLoS ONE">
        <title>Transcriptome-Based Identification of ABC Transporters in the Western Tarnished Plant Bug Lygus hesperus.</title>
        <authorList>
            <person name="Hull J.J."/>
            <person name="Chaney K."/>
            <person name="Geib S.M."/>
            <person name="Fabrick J.A."/>
            <person name="Brent C.S."/>
            <person name="Walsh D."/>
            <person name="Lavine L.C."/>
        </authorList>
    </citation>
    <scope>NUCLEOTIDE SEQUENCE</scope>
</reference>
<evidence type="ECO:0000259" key="1">
    <source>
        <dbReference type="Pfam" id="PF21049"/>
    </source>
</evidence>